<accession>A0A2P2PBA6</accession>
<organism evidence="1">
    <name type="scientific">Rhizophora mucronata</name>
    <name type="common">Asiatic mangrove</name>
    <dbReference type="NCBI Taxonomy" id="61149"/>
    <lineage>
        <taxon>Eukaryota</taxon>
        <taxon>Viridiplantae</taxon>
        <taxon>Streptophyta</taxon>
        <taxon>Embryophyta</taxon>
        <taxon>Tracheophyta</taxon>
        <taxon>Spermatophyta</taxon>
        <taxon>Magnoliopsida</taxon>
        <taxon>eudicotyledons</taxon>
        <taxon>Gunneridae</taxon>
        <taxon>Pentapetalae</taxon>
        <taxon>rosids</taxon>
        <taxon>fabids</taxon>
        <taxon>Malpighiales</taxon>
        <taxon>Rhizophoraceae</taxon>
        <taxon>Rhizophora</taxon>
    </lineage>
</organism>
<reference evidence="1" key="1">
    <citation type="submission" date="2018-02" db="EMBL/GenBank/DDBJ databases">
        <title>Rhizophora mucronata_Transcriptome.</title>
        <authorList>
            <person name="Meera S.P."/>
            <person name="Sreeshan A."/>
            <person name="Augustine A."/>
        </authorList>
    </citation>
    <scope>NUCLEOTIDE SEQUENCE</scope>
    <source>
        <tissue evidence="1">Leaf</tissue>
    </source>
</reference>
<sequence>MISVSWFRIPKERPKYIRNHCFLQGHYFQVHRGENKVLRTERRSINICLPYRCCLLQLA</sequence>
<dbReference type="EMBL" id="GGEC01071475">
    <property type="protein sequence ID" value="MBX51959.1"/>
    <property type="molecule type" value="Transcribed_RNA"/>
</dbReference>
<proteinExistence type="predicted"/>
<name>A0A2P2PBA6_RHIMU</name>
<evidence type="ECO:0000313" key="1">
    <source>
        <dbReference type="EMBL" id="MBX51959.1"/>
    </source>
</evidence>
<protein>
    <submittedName>
        <fullName evidence="1">Uncharacterized protein</fullName>
    </submittedName>
</protein>
<dbReference type="AlphaFoldDB" id="A0A2P2PBA6"/>